<evidence type="ECO:0000313" key="2">
    <source>
        <dbReference type="EMBL" id="SHH31670.1"/>
    </source>
</evidence>
<gene>
    <name evidence="2" type="ORF">SAMN02745245_01061</name>
</gene>
<evidence type="ECO:0000313" key="3">
    <source>
        <dbReference type="Proteomes" id="UP000184032"/>
    </source>
</evidence>
<keyword evidence="1" id="KW-1133">Transmembrane helix</keyword>
<dbReference type="Proteomes" id="UP000184032">
    <property type="component" value="Unassembled WGS sequence"/>
</dbReference>
<dbReference type="EMBL" id="FQXI01000006">
    <property type="protein sequence ID" value="SHH31670.1"/>
    <property type="molecule type" value="Genomic_DNA"/>
</dbReference>
<name>A0A1M5RZN5_9FIRM</name>
<keyword evidence="3" id="KW-1185">Reference proteome</keyword>
<keyword evidence="1" id="KW-0812">Transmembrane</keyword>
<evidence type="ECO:0000256" key="1">
    <source>
        <dbReference type="SAM" id="Phobius"/>
    </source>
</evidence>
<proteinExistence type="predicted"/>
<keyword evidence="1" id="KW-0472">Membrane</keyword>
<reference evidence="2 3" key="1">
    <citation type="submission" date="2016-11" db="EMBL/GenBank/DDBJ databases">
        <authorList>
            <person name="Jaros S."/>
            <person name="Januszkiewicz K."/>
            <person name="Wedrychowicz H."/>
        </authorList>
    </citation>
    <scope>NUCLEOTIDE SEQUENCE [LARGE SCALE GENOMIC DNA]</scope>
    <source>
        <strain evidence="2 3">DSM 21120</strain>
    </source>
</reference>
<feature type="transmembrane region" description="Helical" evidence="1">
    <location>
        <begin position="58"/>
        <end position="79"/>
    </location>
</feature>
<feature type="transmembrane region" description="Helical" evidence="1">
    <location>
        <begin position="100"/>
        <end position="121"/>
    </location>
</feature>
<dbReference type="STRING" id="1120995.SAMN02745245_01061"/>
<accession>A0A1M5RZN5</accession>
<feature type="transmembrane region" description="Helical" evidence="1">
    <location>
        <begin position="31"/>
        <end position="52"/>
    </location>
</feature>
<protein>
    <submittedName>
        <fullName evidence="2">Uncharacterized protein</fullName>
    </submittedName>
</protein>
<organism evidence="2 3">
    <name type="scientific">Anaerosphaera aminiphila DSM 21120</name>
    <dbReference type="NCBI Taxonomy" id="1120995"/>
    <lineage>
        <taxon>Bacteria</taxon>
        <taxon>Bacillati</taxon>
        <taxon>Bacillota</taxon>
        <taxon>Tissierellia</taxon>
        <taxon>Tissierellales</taxon>
        <taxon>Peptoniphilaceae</taxon>
        <taxon>Anaerosphaera</taxon>
    </lineage>
</organism>
<dbReference type="OrthoDB" id="1701517at2"/>
<dbReference type="RefSeq" id="WP_073184446.1">
    <property type="nucleotide sequence ID" value="NZ_FQXI01000006.1"/>
</dbReference>
<dbReference type="AlphaFoldDB" id="A0A1M5RZN5"/>
<sequence length="122" mass="13982">MGKKIKKTAKRVNLDKVTLTEEEEVIAKKKAIFTIALCIMWPITLLLLWPSLRNFVPNIVYYGIIGISMINIILTYLYTTVQIEQIKYQAYLSRNSIGKIERFGSVFVIVEAALILIFIILS</sequence>